<name>A0A4R3MZ88_9BACI</name>
<comment type="similarity">
    <text evidence="7">Belongs to the binding-protein-dependent transport system permease family.</text>
</comment>
<feature type="transmembrane region" description="Helical" evidence="7">
    <location>
        <begin position="129"/>
        <end position="153"/>
    </location>
</feature>
<keyword evidence="10" id="KW-1185">Reference proteome</keyword>
<gene>
    <name evidence="9" type="ORF">EDD68_11059</name>
</gene>
<dbReference type="GO" id="GO:0055085">
    <property type="term" value="P:transmembrane transport"/>
    <property type="evidence" value="ECO:0007669"/>
    <property type="project" value="InterPro"/>
</dbReference>
<dbReference type="Pfam" id="PF00528">
    <property type="entry name" value="BPD_transp_1"/>
    <property type="match status" value="1"/>
</dbReference>
<protein>
    <submittedName>
        <fullName evidence="9">Carbohydrate ABC transporter membrane protein 2 (CUT1 family)</fullName>
    </submittedName>
</protein>
<keyword evidence="2 7" id="KW-0813">Transport</keyword>
<feature type="transmembrane region" description="Helical" evidence="7">
    <location>
        <begin position="165"/>
        <end position="183"/>
    </location>
</feature>
<accession>A0A4R3MZ88</accession>
<comment type="subcellular location">
    <subcellularLocation>
        <location evidence="1 7">Cell membrane</location>
        <topology evidence="1 7">Multi-pass membrane protein</topology>
    </subcellularLocation>
</comment>
<evidence type="ECO:0000259" key="8">
    <source>
        <dbReference type="PROSITE" id="PS50928"/>
    </source>
</evidence>
<reference evidence="9 10" key="1">
    <citation type="submission" date="2019-03" db="EMBL/GenBank/DDBJ databases">
        <title>Genomic Encyclopedia of Type Strains, Phase IV (KMG-IV): sequencing the most valuable type-strain genomes for metagenomic binning, comparative biology and taxonomic classification.</title>
        <authorList>
            <person name="Goeker M."/>
        </authorList>
    </citation>
    <scope>NUCLEOTIDE SEQUENCE [LARGE SCALE GENOMIC DNA]</scope>
    <source>
        <strain evidence="9 10">DSM 25894</strain>
    </source>
</reference>
<organism evidence="9 10">
    <name type="scientific">Melghiribacillus thermohalophilus</name>
    <dbReference type="NCBI Taxonomy" id="1324956"/>
    <lineage>
        <taxon>Bacteria</taxon>
        <taxon>Bacillati</taxon>
        <taxon>Bacillota</taxon>
        <taxon>Bacilli</taxon>
        <taxon>Bacillales</taxon>
        <taxon>Bacillaceae</taxon>
        <taxon>Melghiribacillus</taxon>
    </lineage>
</organism>
<dbReference type="Proteomes" id="UP000294650">
    <property type="component" value="Unassembled WGS sequence"/>
</dbReference>
<dbReference type="EMBL" id="SMAN01000010">
    <property type="protein sequence ID" value="TCT21755.1"/>
    <property type="molecule type" value="Genomic_DNA"/>
</dbReference>
<dbReference type="SUPFAM" id="SSF161098">
    <property type="entry name" value="MetI-like"/>
    <property type="match status" value="1"/>
</dbReference>
<evidence type="ECO:0000256" key="3">
    <source>
        <dbReference type="ARBA" id="ARBA00022475"/>
    </source>
</evidence>
<evidence type="ECO:0000256" key="5">
    <source>
        <dbReference type="ARBA" id="ARBA00022989"/>
    </source>
</evidence>
<evidence type="ECO:0000256" key="6">
    <source>
        <dbReference type="ARBA" id="ARBA00023136"/>
    </source>
</evidence>
<keyword evidence="4 7" id="KW-0812">Transmembrane</keyword>
<dbReference type="PANTHER" id="PTHR43744:SF3">
    <property type="entry name" value="LACTOSE TRANSPORT SYSTEM PERMEASE PROTEIN LACG"/>
    <property type="match status" value="1"/>
</dbReference>
<keyword evidence="5 7" id="KW-1133">Transmembrane helix</keyword>
<evidence type="ECO:0000313" key="9">
    <source>
        <dbReference type="EMBL" id="TCT21755.1"/>
    </source>
</evidence>
<dbReference type="PROSITE" id="PS50928">
    <property type="entry name" value="ABC_TM1"/>
    <property type="match status" value="1"/>
</dbReference>
<feature type="transmembrane region" description="Helical" evidence="7">
    <location>
        <begin position="204"/>
        <end position="229"/>
    </location>
</feature>
<dbReference type="AlphaFoldDB" id="A0A4R3MZ88"/>
<comment type="caution">
    <text evidence="9">The sequence shown here is derived from an EMBL/GenBank/DDBJ whole genome shotgun (WGS) entry which is preliminary data.</text>
</comment>
<dbReference type="RefSeq" id="WP_243646809.1">
    <property type="nucleotide sequence ID" value="NZ_SMAN01000010.1"/>
</dbReference>
<dbReference type="GO" id="GO:0005886">
    <property type="term" value="C:plasma membrane"/>
    <property type="evidence" value="ECO:0007669"/>
    <property type="project" value="UniProtKB-SubCell"/>
</dbReference>
<dbReference type="PANTHER" id="PTHR43744">
    <property type="entry name" value="ABC TRANSPORTER PERMEASE PROTEIN MG189-RELATED-RELATED"/>
    <property type="match status" value="1"/>
</dbReference>
<feature type="domain" description="ABC transmembrane type-1" evidence="8">
    <location>
        <begin position="94"/>
        <end position="283"/>
    </location>
</feature>
<keyword evidence="3" id="KW-1003">Cell membrane</keyword>
<proteinExistence type="inferred from homology"/>
<feature type="transmembrane region" description="Helical" evidence="7">
    <location>
        <begin position="93"/>
        <end position="117"/>
    </location>
</feature>
<sequence>MKTQHNKIGTETHTSAQLSSLQKSIIKAGKIIVNYVLLLLIMAIMVGPFVWLFATALKSGNENIFAYPPKFIPESPTLSNFPAALEAFPFWRYLMNSVIVAVFTVLLNIIFCSMAAYPLARMKFRGKNVIFILILSTMMIPFQLLMIPVYILALDLGLKNTYAGLILPHATTAFGVFLMRQAFLSVPHELDESARMDGANSFQIFWRVLMPLVKPSIVTLAIFTFVMAWGDFLWPLIVLDDQSMYTLPLGLQKLTGLFSSNWRIIAAGSILSVIPIMTIFIILQRYFISGATKGAIKG</sequence>
<evidence type="ECO:0000256" key="2">
    <source>
        <dbReference type="ARBA" id="ARBA00022448"/>
    </source>
</evidence>
<evidence type="ECO:0000256" key="7">
    <source>
        <dbReference type="RuleBase" id="RU363032"/>
    </source>
</evidence>
<dbReference type="InterPro" id="IPR035906">
    <property type="entry name" value="MetI-like_sf"/>
</dbReference>
<dbReference type="Gene3D" id="1.10.3720.10">
    <property type="entry name" value="MetI-like"/>
    <property type="match status" value="1"/>
</dbReference>
<feature type="transmembrane region" description="Helical" evidence="7">
    <location>
        <begin position="32"/>
        <end position="54"/>
    </location>
</feature>
<dbReference type="InterPro" id="IPR000515">
    <property type="entry name" value="MetI-like"/>
</dbReference>
<feature type="transmembrane region" description="Helical" evidence="7">
    <location>
        <begin position="262"/>
        <end position="283"/>
    </location>
</feature>
<dbReference type="CDD" id="cd06261">
    <property type="entry name" value="TM_PBP2"/>
    <property type="match status" value="1"/>
</dbReference>
<evidence type="ECO:0000256" key="4">
    <source>
        <dbReference type="ARBA" id="ARBA00022692"/>
    </source>
</evidence>
<keyword evidence="6 7" id="KW-0472">Membrane</keyword>
<evidence type="ECO:0000313" key="10">
    <source>
        <dbReference type="Proteomes" id="UP000294650"/>
    </source>
</evidence>
<evidence type="ECO:0000256" key="1">
    <source>
        <dbReference type="ARBA" id="ARBA00004651"/>
    </source>
</evidence>